<gene>
    <name evidence="2" type="ORF">SAMN05216215_102466</name>
</gene>
<dbReference type="PANTHER" id="PTHR43539">
    <property type="entry name" value="FLAVIN-BINDING MONOOXYGENASE-LIKE PROTEIN (AFU_ORTHOLOGUE AFUA_4G09220)"/>
    <property type="match status" value="1"/>
</dbReference>
<dbReference type="NCBIfam" id="TIGR04046">
    <property type="entry name" value="MSMEG_0569_nitr"/>
    <property type="match status" value="1"/>
</dbReference>
<evidence type="ECO:0000313" key="2">
    <source>
        <dbReference type="EMBL" id="SDY32675.1"/>
    </source>
</evidence>
<dbReference type="InterPro" id="IPR024000">
    <property type="entry name" value="CHP04046_FMN-dependent"/>
</dbReference>
<evidence type="ECO:0000313" key="3">
    <source>
        <dbReference type="Proteomes" id="UP000199529"/>
    </source>
</evidence>
<dbReference type="EMBL" id="FNOK01000024">
    <property type="protein sequence ID" value="SDY32675.1"/>
    <property type="molecule type" value="Genomic_DNA"/>
</dbReference>
<proteinExistence type="predicted"/>
<evidence type="ECO:0000256" key="1">
    <source>
        <dbReference type="ARBA" id="ARBA00023002"/>
    </source>
</evidence>
<dbReference type="GO" id="GO:0004497">
    <property type="term" value="F:monooxygenase activity"/>
    <property type="evidence" value="ECO:0007669"/>
    <property type="project" value="TreeGrafter"/>
</dbReference>
<dbReference type="PRINTS" id="PR00368">
    <property type="entry name" value="FADPNR"/>
</dbReference>
<reference evidence="3" key="1">
    <citation type="submission" date="2016-10" db="EMBL/GenBank/DDBJ databases">
        <authorList>
            <person name="Varghese N."/>
            <person name="Submissions S."/>
        </authorList>
    </citation>
    <scope>NUCLEOTIDE SEQUENCE [LARGE SCALE GENOMIC DNA]</scope>
    <source>
        <strain evidence="3">CGMCC 4.3530</strain>
    </source>
</reference>
<keyword evidence="1" id="KW-0560">Oxidoreductase</keyword>
<name>A0A1H3IZA3_9PSEU</name>
<dbReference type="OrthoDB" id="9808049at2"/>
<accession>A0A1H3IZA3</accession>
<dbReference type="Pfam" id="PF13738">
    <property type="entry name" value="Pyr_redox_3"/>
    <property type="match status" value="1"/>
</dbReference>
<dbReference type="AlphaFoldDB" id="A0A1H3IZA3"/>
<dbReference type="PANTHER" id="PTHR43539:SF78">
    <property type="entry name" value="FLAVIN-CONTAINING MONOOXYGENASE"/>
    <property type="match status" value="1"/>
</dbReference>
<sequence length="445" mass="48841">MSRACAVGGHYPVVVVGGGQAGLSASYCLRERAIEHVVLESHQVAHDWRSRRWDSFCLVTPNWQCSLPGFPYRGADPHGFMVRDEIVAYLEDYKTASDPPLAEGVQVTRLRRTDKGLFHLDTTAGELTADQVVVATGAYHEPSMPRIAERLPGTVRQLHSADYRNADALPVGAVLVVGSGQSGAQIAEDLHLAGRQVHLAVGDAPRVARFYRGRDCVAWLADMGYYAKTIDEFHDPELVRKRVNHYVTGRDGGRDIDLRSFARDGMRLHGRLLDIDGANAVFADDLERNLDSADAVAESIKDSIDTYIEERGIDAPREERYVPVWRPDPAQGGRLDLSAAGVTSVIWATGFRSDYRWIEVPVFDGRGYPTHWRGVTSAPGLYFLGLPWQHTWGSGRMEAVGKDAEHLAERIVSYSPLRPGARPVHSSNDICGALTGSATTASLAC</sequence>
<protein>
    <submittedName>
        <fullName evidence="2">Putative flavoprotein involved in K+ transport</fullName>
    </submittedName>
</protein>
<dbReference type="Gene3D" id="3.50.50.60">
    <property type="entry name" value="FAD/NAD(P)-binding domain"/>
    <property type="match status" value="2"/>
</dbReference>
<keyword evidence="3" id="KW-1185">Reference proteome</keyword>
<dbReference type="RefSeq" id="WP_093269197.1">
    <property type="nucleotide sequence ID" value="NZ_FNOK01000024.1"/>
</dbReference>
<dbReference type="GO" id="GO:0050660">
    <property type="term" value="F:flavin adenine dinucleotide binding"/>
    <property type="evidence" value="ECO:0007669"/>
    <property type="project" value="TreeGrafter"/>
</dbReference>
<dbReference type="SUPFAM" id="SSF51905">
    <property type="entry name" value="FAD/NAD(P)-binding domain"/>
    <property type="match status" value="2"/>
</dbReference>
<dbReference type="STRING" id="418495.SAMN05216215_102466"/>
<dbReference type="InterPro" id="IPR050982">
    <property type="entry name" value="Auxin_biosynth/cation_transpt"/>
</dbReference>
<organism evidence="2 3">
    <name type="scientific">Saccharopolyspora shandongensis</name>
    <dbReference type="NCBI Taxonomy" id="418495"/>
    <lineage>
        <taxon>Bacteria</taxon>
        <taxon>Bacillati</taxon>
        <taxon>Actinomycetota</taxon>
        <taxon>Actinomycetes</taxon>
        <taxon>Pseudonocardiales</taxon>
        <taxon>Pseudonocardiaceae</taxon>
        <taxon>Saccharopolyspora</taxon>
    </lineage>
</organism>
<dbReference type="InterPro" id="IPR036188">
    <property type="entry name" value="FAD/NAD-bd_sf"/>
</dbReference>
<dbReference type="PRINTS" id="PR00411">
    <property type="entry name" value="PNDRDTASEI"/>
</dbReference>
<dbReference type="Proteomes" id="UP000199529">
    <property type="component" value="Unassembled WGS sequence"/>
</dbReference>